<organism evidence="1 2">
    <name type="scientific">Prorocentrum cordatum</name>
    <dbReference type="NCBI Taxonomy" id="2364126"/>
    <lineage>
        <taxon>Eukaryota</taxon>
        <taxon>Sar</taxon>
        <taxon>Alveolata</taxon>
        <taxon>Dinophyceae</taxon>
        <taxon>Prorocentrales</taxon>
        <taxon>Prorocentraceae</taxon>
        <taxon>Prorocentrum</taxon>
    </lineage>
</organism>
<sequence>VCYIRAHNEHPWNTLADFIARNVMQGNINRDRAAYPVRFTADAEDLLPHGPQDFKVRHQIMGVPIPDSGPHIDERIKVKASFAFSVIQYNVKSISVEKK</sequence>
<feature type="non-terminal residue" evidence="1">
    <location>
        <position position="99"/>
    </location>
</feature>
<evidence type="ECO:0000313" key="1">
    <source>
        <dbReference type="EMBL" id="CAK0885650.1"/>
    </source>
</evidence>
<dbReference type="Proteomes" id="UP001189429">
    <property type="component" value="Unassembled WGS sequence"/>
</dbReference>
<reference evidence="1" key="1">
    <citation type="submission" date="2023-10" db="EMBL/GenBank/DDBJ databases">
        <authorList>
            <person name="Chen Y."/>
            <person name="Shah S."/>
            <person name="Dougan E. K."/>
            <person name="Thang M."/>
            <person name="Chan C."/>
        </authorList>
    </citation>
    <scope>NUCLEOTIDE SEQUENCE [LARGE SCALE GENOMIC DNA]</scope>
</reference>
<name>A0ABN9WGS3_9DINO</name>
<feature type="non-terminal residue" evidence="1">
    <location>
        <position position="1"/>
    </location>
</feature>
<evidence type="ECO:0000313" key="2">
    <source>
        <dbReference type="Proteomes" id="UP001189429"/>
    </source>
</evidence>
<protein>
    <submittedName>
        <fullName evidence="1">Uncharacterized protein</fullName>
    </submittedName>
</protein>
<comment type="caution">
    <text evidence="1">The sequence shown here is derived from an EMBL/GenBank/DDBJ whole genome shotgun (WGS) entry which is preliminary data.</text>
</comment>
<gene>
    <name evidence="1" type="ORF">PCOR1329_LOCUS67212</name>
</gene>
<proteinExistence type="predicted"/>
<keyword evidence="2" id="KW-1185">Reference proteome</keyword>
<dbReference type="EMBL" id="CAUYUJ010018700">
    <property type="protein sequence ID" value="CAK0885650.1"/>
    <property type="molecule type" value="Genomic_DNA"/>
</dbReference>
<accession>A0ABN9WGS3</accession>